<dbReference type="PANTHER" id="PTHR42870">
    <property type="entry name" value="ACETYL-COA C-ACETYLTRANSFERASE"/>
    <property type="match status" value="1"/>
</dbReference>
<dbReference type="PIRSF" id="PIRSF000429">
    <property type="entry name" value="Ac-CoA_Ac_transf"/>
    <property type="match status" value="1"/>
</dbReference>
<dbReference type="AlphaFoldDB" id="A0A073IX92"/>
<dbReference type="SUPFAM" id="SSF53901">
    <property type="entry name" value="Thiolase-like"/>
    <property type="match status" value="2"/>
</dbReference>
<evidence type="ECO:0000259" key="1">
    <source>
        <dbReference type="Pfam" id="PF22691"/>
    </source>
</evidence>
<evidence type="ECO:0000313" key="4">
    <source>
        <dbReference type="Proteomes" id="UP000027746"/>
    </source>
</evidence>
<dbReference type="OrthoDB" id="9790314at2"/>
<gene>
    <name evidence="3" type="ORF">JQX14_14175</name>
    <name evidence="2" type="ORF">SUH3_06945</name>
</gene>
<dbReference type="GO" id="GO:0003988">
    <property type="term" value="F:acetyl-CoA C-acyltransferase activity"/>
    <property type="evidence" value="ECO:0007669"/>
    <property type="project" value="UniProtKB-ARBA"/>
</dbReference>
<dbReference type="Proteomes" id="UP000809337">
    <property type="component" value="Unassembled WGS sequence"/>
</dbReference>
<dbReference type="InterPro" id="IPR016039">
    <property type="entry name" value="Thiolase-like"/>
</dbReference>
<keyword evidence="4" id="KW-1185">Reference proteome</keyword>
<comment type="caution">
    <text evidence="2">The sequence shown here is derived from an EMBL/GenBank/DDBJ whole genome shotgun (WGS) entry which is preliminary data.</text>
</comment>
<proteinExistence type="predicted"/>
<sequence length="390" mass="40740">MKNGRDPVIVGLADAPIEDGKFVTKASVLGHAALVAKAAVEEAGLTLDDVDGLLTAGMWGVPGPGQLATVTLGEYLGIMPTYVDGTNIGGSAFEAHVAHAAMALREGYCEVALIVYSSDQKSLRSRNLGGRPSVLSMQHETPYGMPTPVGGYAMAAQRHMHEYGTTSENLAEIAVATRKWAQLNPAATRRDPLTVDDVLSSTMISEPLHLLDCCLVTDGAGAIVMTTAERAKDLRTKPIAVKGYGEAHTHWAIAEMPDLARLLPAQKAGETAMKMAGVSHSDIDVVEVYDSFTITVLLTLEALGFCKIGEGGDFVSGQRTAPGGAFPMNTNGGGLSALHPGMYGIFLLIEATRQLRGVCGDRQVAGAETALVHGTGGTLSSGATVILQKD</sequence>
<evidence type="ECO:0000313" key="2">
    <source>
        <dbReference type="EMBL" id="KEJ94394.1"/>
    </source>
</evidence>
<reference evidence="2 4" key="1">
    <citation type="submission" date="2014-01" db="EMBL/GenBank/DDBJ databases">
        <title>Sulfitobacter sp. H3 (MCCC 1A00686) Genome Sequencing.</title>
        <authorList>
            <person name="Lai Q."/>
            <person name="Hong Z."/>
        </authorList>
    </citation>
    <scope>NUCLEOTIDE SEQUENCE [LARGE SCALE GENOMIC DNA]</scope>
    <source>
        <strain evidence="2 4">H3</strain>
    </source>
</reference>
<reference evidence="3" key="2">
    <citation type="submission" date="2021-01" db="EMBL/GenBank/DDBJ databases">
        <title>Diatom-associated Roseobacters Show Island Model of Population Structure.</title>
        <authorList>
            <person name="Qu L."/>
            <person name="Feng X."/>
            <person name="Chen Y."/>
            <person name="Li L."/>
            <person name="Wang X."/>
            <person name="Hu Z."/>
            <person name="Wang H."/>
            <person name="Luo H."/>
        </authorList>
    </citation>
    <scope>NUCLEOTIDE SEQUENCE</scope>
    <source>
        <strain evidence="3">SM26-45</strain>
    </source>
</reference>
<feature type="domain" description="Thiolase C-terminal" evidence="1">
    <location>
        <begin position="245"/>
        <end position="388"/>
    </location>
</feature>
<dbReference type="RefSeq" id="WP_037929887.1">
    <property type="nucleotide sequence ID" value="NZ_CP054604.1"/>
</dbReference>
<evidence type="ECO:0000313" key="3">
    <source>
        <dbReference type="EMBL" id="MBM2355694.1"/>
    </source>
</evidence>
<dbReference type="NCBIfam" id="NF004811">
    <property type="entry name" value="PRK06158.1"/>
    <property type="match status" value="1"/>
</dbReference>
<dbReference type="GeneID" id="68872350"/>
<dbReference type="InterPro" id="IPR055140">
    <property type="entry name" value="Thiolase_C_2"/>
</dbReference>
<protein>
    <submittedName>
        <fullName evidence="2">Thiolase</fullName>
    </submittedName>
</protein>
<dbReference type="EMBL" id="JAMD01000014">
    <property type="protein sequence ID" value="KEJ94394.1"/>
    <property type="molecule type" value="Genomic_DNA"/>
</dbReference>
<organism evidence="2 4">
    <name type="scientific">Pseudosulfitobacter pseudonitzschiae</name>
    <dbReference type="NCBI Taxonomy" id="1402135"/>
    <lineage>
        <taxon>Bacteria</taxon>
        <taxon>Pseudomonadati</taxon>
        <taxon>Pseudomonadota</taxon>
        <taxon>Alphaproteobacteria</taxon>
        <taxon>Rhodobacterales</taxon>
        <taxon>Roseobacteraceae</taxon>
        <taxon>Pseudosulfitobacter</taxon>
    </lineage>
</organism>
<dbReference type="Pfam" id="PF22691">
    <property type="entry name" value="Thiolase_C_1"/>
    <property type="match status" value="1"/>
</dbReference>
<name>A0A073IX92_9RHOB</name>
<dbReference type="Proteomes" id="UP000027746">
    <property type="component" value="Unassembled WGS sequence"/>
</dbReference>
<dbReference type="EMBL" id="JAFBWN010000009">
    <property type="protein sequence ID" value="MBM2355694.1"/>
    <property type="molecule type" value="Genomic_DNA"/>
</dbReference>
<dbReference type="PANTHER" id="PTHR42870:SF1">
    <property type="entry name" value="NON-SPECIFIC LIPID-TRANSFER PROTEIN-LIKE 2"/>
    <property type="match status" value="1"/>
</dbReference>
<dbReference type="InterPro" id="IPR002155">
    <property type="entry name" value="Thiolase"/>
</dbReference>
<accession>A0A073IX92</accession>
<dbReference type="Gene3D" id="3.40.47.10">
    <property type="match status" value="1"/>
</dbReference>
<dbReference type="CDD" id="cd00829">
    <property type="entry name" value="SCP-x_thiolase"/>
    <property type="match status" value="1"/>
</dbReference>